<dbReference type="PROSITE" id="PS50096">
    <property type="entry name" value="IQ"/>
    <property type="match status" value="1"/>
</dbReference>
<gene>
    <name evidence="9" type="ORF">RRF57_009051</name>
</gene>
<reference evidence="9 10" key="1">
    <citation type="submission" date="2023-10" db="EMBL/GenBank/DDBJ databases">
        <title>Draft genome sequence of Xylaria bambusicola isolate GMP-LS, the root and basal stem rot pathogen of sugarcane in Indonesia.</title>
        <authorList>
            <person name="Selvaraj P."/>
            <person name="Muralishankar V."/>
            <person name="Muruganantham S."/>
            <person name="Sp S."/>
            <person name="Haryani S."/>
            <person name="Lau K.J.X."/>
            <person name="Naqvi N.I."/>
        </authorList>
    </citation>
    <scope>NUCLEOTIDE SEQUENCE [LARGE SCALE GENOMIC DNA]</scope>
    <source>
        <strain evidence="9">GMP-LS</strain>
    </source>
</reference>
<keyword evidence="5 6" id="KW-0833">Ubl conjugation pathway</keyword>
<dbReference type="Pfam" id="PF00632">
    <property type="entry name" value="HECT"/>
    <property type="match status" value="1"/>
</dbReference>
<evidence type="ECO:0000256" key="2">
    <source>
        <dbReference type="ARBA" id="ARBA00004906"/>
    </source>
</evidence>
<dbReference type="EC" id="2.3.2.26" evidence="3"/>
<organism evidence="9 10">
    <name type="scientific">Xylaria bambusicola</name>
    <dbReference type="NCBI Taxonomy" id="326684"/>
    <lineage>
        <taxon>Eukaryota</taxon>
        <taxon>Fungi</taxon>
        <taxon>Dikarya</taxon>
        <taxon>Ascomycota</taxon>
        <taxon>Pezizomycotina</taxon>
        <taxon>Sordariomycetes</taxon>
        <taxon>Xylariomycetidae</taxon>
        <taxon>Xylariales</taxon>
        <taxon>Xylariaceae</taxon>
        <taxon>Xylaria</taxon>
    </lineage>
</organism>
<dbReference type="FunFam" id="3.30.2410.10:FF:000017">
    <property type="entry name" value="E3 ubiquitin-protein ligase UPL7"/>
    <property type="match status" value="1"/>
</dbReference>
<comment type="catalytic activity">
    <reaction evidence="1">
        <text>S-ubiquitinyl-[E2 ubiquitin-conjugating enzyme]-L-cysteine + [acceptor protein]-L-lysine = [E2 ubiquitin-conjugating enzyme]-L-cysteine + N(6)-ubiquitinyl-[acceptor protein]-L-lysine.</text>
        <dbReference type="EC" id="2.3.2.26"/>
    </reaction>
</comment>
<proteinExistence type="predicted"/>
<dbReference type="EMBL" id="JAWHQM010000031">
    <property type="protein sequence ID" value="KAK5633337.1"/>
    <property type="molecule type" value="Genomic_DNA"/>
</dbReference>
<dbReference type="InterPro" id="IPR044611">
    <property type="entry name" value="E3A/B/C-like"/>
</dbReference>
<feature type="compositionally biased region" description="Basic and acidic residues" evidence="7">
    <location>
        <begin position="1"/>
        <end position="12"/>
    </location>
</feature>
<dbReference type="GO" id="GO:0000209">
    <property type="term" value="P:protein polyubiquitination"/>
    <property type="evidence" value="ECO:0007669"/>
    <property type="project" value="InterPro"/>
</dbReference>
<evidence type="ECO:0000256" key="5">
    <source>
        <dbReference type="ARBA" id="ARBA00022786"/>
    </source>
</evidence>
<dbReference type="Gene3D" id="3.30.2410.10">
    <property type="entry name" value="Hect, E3 ligase catalytic domain"/>
    <property type="match status" value="1"/>
</dbReference>
<feature type="domain" description="HECT" evidence="8">
    <location>
        <begin position="823"/>
        <end position="1196"/>
    </location>
</feature>
<feature type="compositionally biased region" description="Basic and acidic residues" evidence="7">
    <location>
        <begin position="64"/>
        <end position="75"/>
    </location>
</feature>
<comment type="caution">
    <text evidence="9">The sequence shown here is derived from an EMBL/GenBank/DDBJ whole genome shotgun (WGS) entry which is preliminary data.</text>
</comment>
<evidence type="ECO:0000256" key="7">
    <source>
        <dbReference type="SAM" id="MobiDB-lite"/>
    </source>
</evidence>
<keyword evidence="10" id="KW-1185">Reference proteome</keyword>
<evidence type="ECO:0000256" key="1">
    <source>
        <dbReference type="ARBA" id="ARBA00000885"/>
    </source>
</evidence>
<evidence type="ECO:0000313" key="10">
    <source>
        <dbReference type="Proteomes" id="UP001305414"/>
    </source>
</evidence>
<comment type="pathway">
    <text evidence="2">Protein modification; protein ubiquitination.</text>
</comment>
<feature type="compositionally biased region" description="Polar residues" evidence="7">
    <location>
        <begin position="22"/>
        <end position="48"/>
    </location>
</feature>
<evidence type="ECO:0000259" key="8">
    <source>
        <dbReference type="PROSITE" id="PS50237"/>
    </source>
</evidence>
<evidence type="ECO:0000256" key="6">
    <source>
        <dbReference type="PROSITE-ProRule" id="PRU00104"/>
    </source>
</evidence>
<dbReference type="Proteomes" id="UP001305414">
    <property type="component" value="Unassembled WGS sequence"/>
</dbReference>
<evidence type="ECO:0000313" key="9">
    <source>
        <dbReference type="EMBL" id="KAK5633337.1"/>
    </source>
</evidence>
<protein>
    <recommendedName>
        <fullName evidence="3">HECT-type E3 ubiquitin transferase</fullName>
        <ecNumber evidence="3">2.3.2.26</ecNumber>
    </recommendedName>
</protein>
<name>A0AAN7Z8Q9_9PEZI</name>
<dbReference type="InterPro" id="IPR000569">
    <property type="entry name" value="HECT_dom"/>
</dbReference>
<dbReference type="SUPFAM" id="SSF56204">
    <property type="entry name" value="Hect, E3 ligase catalytic domain"/>
    <property type="match status" value="1"/>
</dbReference>
<dbReference type="Gene3D" id="3.30.2160.10">
    <property type="entry name" value="Hect, E3 ligase catalytic domain"/>
    <property type="match status" value="1"/>
</dbReference>
<dbReference type="PANTHER" id="PTHR45700:SF2">
    <property type="entry name" value="UBIQUITIN-PROTEIN LIGASE E3C"/>
    <property type="match status" value="1"/>
</dbReference>
<dbReference type="AlphaFoldDB" id="A0AAN7Z8Q9"/>
<dbReference type="InterPro" id="IPR035983">
    <property type="entry name" value="Hect_E3_ubiquitin_ligase"/>
</dbReference>
<evidence type="ECO:0000256" key="3">
    <source>
        <dbReference type="ARBA" id="ARBA00012485"/>
    </source>
</evidence>
<dbReference type="GO" id="GO:0006511">
    <property type="term" value="P:ubiquitin-dependent protein catabolic process"/>
    <property type="evidence" value="ECO:0007669"/>
    <property type="project" value="TreeGrafter"/>
</dbReference>
<dbReference type="PANTHER" id="PTHR45700">
    <property type="entry name" value="UBIQUITIN-PROTEIN LIGASE E3C"/>
    <property type="match status" value="1"/>
</dbReference>
<feature type="active site" description="Glycyl thioester intermediate" evidence="6">
    <location>
        <position position="1164"/>
    </location>
</feature>
<dbReference type="SMART" id="SM00119">
    <property type="entry name" value="HECTc"/>
    <property type="match status" value="1"/>
</dbReference>
<dbReference type="PROSITE" id="PS50237">
    <property type="entry name" value="HECT"/>
    <property type="match status" value="1"/>
</dbReference>
<feature type="region of interest" description="Disordered" evidence="7">
    <location>
        <begin position="1"/>
        <end position="75"/>
    </location>
</feature>
<dbReference type="CDD" id="cd00078">
    <property type="entry name" value="HECTc"/>
    <property type="match status" value="1"/>
</dbReference>
<sequence>MVSILDKGEASADPRSIMFPTFTGSSRRPRNVNLSGQRNTNSWASSGRTPGLSGASKTVAQAQVERERRHREREELAASKRLQKVWRGHRDRRRLRDLRRLEYDAIYRHPLLPENSRQRVKQAYPLLLTTFMPTSPDDQRRLDLFVSDLLVLSPSSSQPVDFSIFDVISWGRLARLFVNALDKRDDGSSQNLLISLTNIVKRRPNSIKPVLKLYYSALARLADRVSSINLPDGYSQILPEAVAAPLVSNIGTDANSSQGTYDWETYQTFAYTFLTSSRSAILRDNSEGIARRLDIETLSQSILHAFSTPSFLNAMTRDDLLWLLAHFIKLNRAASASEGSRYLEALYQQMSFLAADIRSRMNPPEESDDEYASDPDEDMVTSSIAPLPEYVINQLETLVSEDGIADLLNRFATYVMNAPIPCFDTLTRGSTASTTHLISEDTSLLAGYTLVLLRCFPTHGDDIKMRLFQGDIQIFEGENKLTSPSIKFLWKVASTTSIFTNIVQQAKAKERSVSVLQLLERDPIRDLEWRTLILFLELYNFLLRVTDDEDFLPHETDIATQQSQATQRIRASNLNLEELKLLVTFLKHLTFPLYYNQPEIMQPKPTSGLQDVTRGAGSMRPLGDARNTSASFAGIFGLEVFGLRDVASSSIRALYERDSRRPFLPRDFWLMTAKFDMDVFIKAVVVEGLQDDDESSDNDDEDPLLTSSDNVINNRLTQSTARRRLQLTQSEQFRYSIGPKLEILRNMPFAIPFEMRVQIFRQFVHLDKSKRRGGHVNPDQWRLAILSGGDARRESLGRHTATVGRGRVFEDAFSQFYTLGEGLKEPIQITFVDQFNQPEAGIDGGGVTKEFLISVTNDAFSPERDDQTYFVSNDQNMLYPNPSIIDDLEAKMRHYGFLPGSQEWRNNVGDVLKKYEFIGRIVGKCLYEGILIDISFASFFLLKWASSGQSTSADYRANLNDLRDLDPMLYQGLLTMKNYPGDVADLSLDFTIADTVWHPSGDRRTIARPLRRDGANIPVTNKDRPLYISYVANHRLVAQQYKQTKAFLRGLGTIINPSWLSMFNQSELQRLIGGDSSEIDVEDLRKNTSYSGLYTIGDDGQEHPTIRFFWDVMRTLKDSERRDVLKYVTSTPRAPLLGFSQLKPQFSIRDGGSDEGRLPSTSTCVNLLKLPVYKSAATLRAKLLYAVQSGAGFDLS</sequence>
<evidence type="ECO:0000256" key="4">
    <source>
        <dbReference type="ARBA" id="ARBA00022679"/>
    </source>
</evidence>
<dbReference type="GO" id="GO:0061630">
    <property type="term" value="F:ubiquitin protein ligase activity"/>
    <property type="evidence" value="ECO:0007669"/>
    <property type="project" value="UniProtKB-EC"/>
</dbReference>
<dbReference type="Gene3D" id="3.90.1750.10">
    <property type="entry name" value="Hect, E3 ligase catalytic domains"/>
    <property type="match status" value="1"/>
</dbReference>
<accession>A0AAN7Z8Q9</accession>
<keyword evidence="4" id="KW-0808">Transferase</keyword>